<dbReference type="RefSeq" id="WP_189172733.1">
    <property type="nucleotide sequence ID" value="NZ_BMNG01000001.1"/>
</dbReference>
<reference evidence="3" key="1">
    <citation type="journal article" date="2019" name="Int. J. Syst. Evol. Microbiol.">
        <title>The Global Catalogue of Microorganisms (GCM) 10K type strain sequencing project: providing services to taxonomists for standard genome sequencing and annotation.</title>
        <authorList>
            <consortium name="The Broad Institute Genomics Platform"/>
            <consortium name="The Broad Institute Genome Sequencing Center for Infectious Disease"/>
            <person name="Wu L."/>
            <person name="Ma J."/>
        </authorList>
    </citation>
    <scope>NUCLEOTIDE SEQUENCE [LARGE SCALE GENOMIC DNA]</scope>
    <source>
        <strain evidence="3">CGMCC 4.7349</strain>
    </source>
</reference>
<keyword evidence="3" id="KW-1185">Reference proteome</keyword>
<sequence length="152" mass="16897">MSSSKRGAKVSLDVMQGLMAAGQAASKGLDVRLKHLLEIRASQINHCAYCIDMHIKDAKLAGETDERIYFLNAWEEAASHYSEKEQAALALTEAITVLTDGFVPDEVYERAAKHFDERELGQLISTITLINAWNRINVSIRNPPTYKPGEHA</sequence>
<dbReference type="EMBL" id="BMNG01000001">
    <property type="protein sequence ID" value="GGO35888.1"/>
    <property type="molecule type" value="Genomic_DNA"/>
</dbReference>
<dbReference type="SUPFAM" id="SSF69118">
    <property type="entry name" value="AhpD-like"/>
    <property type="match status" value="1"/>
</dbReference>
<dbReference type="Pfam" id="PF02627">
    <property type="entry name" value="CMD"/>
    <property type="match status" value="1"/>
</dbReference>
<name>A0ABQ2LLF3_9ACTN</name>
<accession>A0ABQ2LLF3</accession>
<dbReference type="NCBIfam" id="TIGR00778">
    <property type="entry name" value="ahpD_dom"/>
    <property type="match status" value="1"/>
</dbReference>
<proteinExistence type="predicted"/>
<evidence type="ECO:0000313" key="3">
    <source>
        <dbReference type="Proteomes" id="UP000656881"/>
    </source>
</evidence>
<dbReference type="Gene3D" id="1.20.1290.10">
    <property type="entry name" value="AhpD-like"/>
    <property type="match status" value="1"/>
</dbReference>
<dbReference type="InterPro" id="IPR004675">
    <property type="entry name" value="AhpD_core"/>
</dbReference>
<dbReference type="InterPro" id="IPR003779">
    <property type="entry name" value="CMD-like"/>
</dbReference>
<protein>
    <submittedName>
        <fullName evidence="2">Alkyl hydroperoxide reductase AhpD</fullName>
    </submittedName>
</protein>
<dbReference type="PANTHER" id="PTHR34846:SF10">
    <property type="entry name" value="CYTOPLASMIC PROTEIN"/>
    <property type="match status" value="1"/>
</dbReference>
<dbReference type="Proteomes" id="UP000656881">
    <property type="component" value="Unassembled WGS sequence"/>
</dbReference>
<evidence type="ECO:0000259" key="1">
    <source>
        <dbReference type="Pfam" id="PF02627"/>
    </source>
</evidence>
<feature type="domain" description="Carboxymuconolactone decarboxylase-like" evidence="1">
    <location>
        <begin position="14"/>
        <end position="93"/>
    </location>
</feature>
<dbReference type="InterPro" id="IPR029032">
    <property type="entry name" value="AhpD-like"/>
</dbReference>
<comment type="caution">
    <text evidence="2">The sequence shown here is derived from an EMBL/GenBank/DDBJ whole genome shotgun (WGS) entry which is preliminary data.</text>
</comment>
<evidence type="ECO:0000313" key="2">
    <source>
        <dbReference type="EMBL" id="GGO35888.1"/>
    </source>
</evidence>
<organism evidence="2 3">
    <name type="scientific">Streptomyces lasiicapitis</name>
    <dbReference type="NCBI Taxonomy" id="1923961"/>
    <lineage>
        <taxon>Bacteria</taxon>
        <taxon>Bacillati</taxon>
        <taxon>Actinomycetota</taxon>
        <taxon>Actinomycetes</taxon>
        <taxon>Kitasatosporales</taxon>
        <taxon>Streptomycetaceae</taxon>
        <taxon>Streptomyces</taxon>
    </lineage>
</organism>
<gene>
    <name evidence="2" type="ORF">GCM10012286_07140</name>
</gene>
<dbReference type="PANTHER" id="PTHR34846">
    <property type="entry name" value="4-CARBOXYMUCONOLACTONE DECARBOXYLASE FAMILY PROTEIN (AFU_ORTHOLOGUE AFUA_6G11590)"/>
    <property type="match status" value="1"/>
</dbReference>